<proteinExistence type="predicted"/>
<accession>A0AAN9JBC5</accession>
<organism evidence="1 2">
    <name type="scientific">Clitoria ternatea</name>
    <name type="common">Butterfly pea</name>
    <dbReference type="NCBI Taxonomy" id="43366"/>
    <lineage>
        <taxon>Eukaryota</taxon>
        <taxon>Viridiplantae</taxon>
        <taxon>Streptophyta</taxon>
        <taxon>Embryophyta</taxon>
        <taxon>Tracheophyta</taxon>
        <taxon>Spermatophyta</taxon>
        <taxon>Magnoliopsida</taxon>
        <taxon>eudicotyledons</taxon>
        <taxon>Gunneridae</taxon>
        <taxon>Pentapetalae</taxon>
        <taxon>rosids</taxon>
        <taxon>fabids</taxon>
        <taxon>Fabales</taxon>
        <taxon>Fabaceae</taxon>
        <taxon>Papilionoideae</taxon>
        <taxon>50 kb inversion clade</taxon>
        <taxon>NPAAA clade</taxon>
        <taxon>indigoferoid/millettioid clade</taxon>
        <taxon>Phaseoleae</taxon>
        <taxon>Clitoria</taxon>
    </lineage>
</organism>
<protein>
    <submittedName>
        <fullName evidence="1">Uncharacterized protein</fullName>
    </submittedName>
</protein>
<gene>
    <name evidence="1" type="ORF">RJT34_18727</name>
</gene>
<dbReference type="EMBL" id="JAYKXN010000004">
    <property type="protein sequence ID" value="KAK7295815.1"/>
    <property type="molecule type" value="Genomic_DNA"/>
</dbReference>
<name>A0AAN9JBC5_CLITE</name>
<comment type="caution">
    <text evidence="1">The sequence shown here is derived from an EMBL/GenBank/DDBJ whole genome shotgun (WGS) entry which is preliminary data.</text>
</comment>
<sequence length="81" mass="8980">MLYEAFLVCHFLDVFSCGSLHCVTFLVHTYGVYIGSVYTRSLTIATSAMSKSGNNQYLNLINAATNRSLQLYDGSLDKMSL</sequence>
<evidence type="ECO:0000313" key="1">
    <source>
        <dbReference type="EMBL" id="KAK7295815.1"/>
    </source>
</evidence>
<reference evidence="1 2" key="1">
    <citation type="submission" date="2024-01" db="EMBL/GenBank/DDBJ databases">
        <title>The genomes of 5 underutilized Papilionoideae crops provide insights into root nodulation and disease resistance.</title>
        <authorList>
            <person name="Yuan L."/>
        </authorList>
    </citation>
    <scope>NUCLEOTIDE SEQUENCE [LARGE SCALE GENOMIC DNA]</scope>
    <source>
        <strain evidence="1">LY-2023</strain>
        <tissue evidence="1">Leaf</tissue>
    </source>
</reference>
<dbReference type="AlphaFoldDB" id="A0AAN9JBC5"/>
<dbReference type="Proteomes" id="UP001359559">
    <property type="component" value="Unassembled WGS sequence"/>
</dbReference>
<keyword evidence="2" id="KW-1185">Reference proteome</keyword>
<evidence type="ECO:0000313" key="2">
    <source>
        <dbReference type="Proteomes" id="UP001359559"/>
    </source>
</evidence>